<comment type="subunit">
    <text evidence="2">Homodimer.</text>
</comment>
<evidence type="ECO:0000256" key="1">
    <source>
        <dbReference type="ARBA" id="ARBA00007532"/>
    </source>
</evidence>
<dbReference type="PROSITE" id="PS00076">
    <property type="entry name" value="PYRIDINE_REDOX_1"/>
    <property type="match status" value="1"/>
</dbReference>
<evidence type="ECO:0000256" key="7">
    <source>
        <dbReference type="ARBA" id="ARBA00022857"/>
    </source>
</evidence>
<organism evidence="19 20">
    <name type="scientific">Candidatus Manganitrophus noduliformans</name>
    <dbReference type="NCBI Taxonomy" id="2606439"/>
    <lineage>
        <taxon>Bacteria</taxon>
        <taxon>Pseudomonadati</taxon>
        <taxon>Nitrospirota</taxon>
        <taxon>Nitrospiria</taxon>
        <taxon>Candidatus Troglogloeales</taxon>
        <taxon>Candidatus Manganitrophaceae</taxon>
        <taxon>Candidatus Manganitrophus</taxon>
    </lineage>
</organism>
<dbReference type="AlphaFoldDB" id="A0A7X6DU39"/>
<dbReference type="InterPro" id="IPR016156">
    <property type="entry name" value="FAD/NAD-linked_Rdtase_dimer_sf"/>
</dbReference>
<feature type="domain" description="FAD/NAD(P)-binding" evidence="18">
    <location>
        <begin position="4"/>
        <end position="321"/>
    </location>
</feature>
<evidence type="ECO:0000256" key="5">
    <source>
        <dbReference type="ARBA" id="ARBA00022723"/>
    </source>
</evidence>
<dbReference type="GO" id="GO:0004148">
    <property type="term" value="F:dihydrolipoyl dehydrogenase (NADH) activity"/>
    <property type="evidence" value="ECO:0007669"/>
    <property type="project" value="UniProtKB-EC"/>
</dbReference>
<evidence type="ECO:0000256" key="11">
    <source>
        <dbReference type="ARBA" id="ARBA00023284"/>
    </source>
</evidence>
<dbReference type="InterPro" id="IPR036188">
    <property type="entry name" value="FAD/NAD-bd_sf"/>
</dbReference>
<dbReference type="Pfam" id="PF02852">
    <property type="entry name" value="Pyr_redox_dim"/>
    <property type="match status" value="1"/>
</dbReference>
<dbReference type="SUPFAM" id="SSF51905">
    <property type="entry name" value="FAD/NAD(P)-binding domain"/>
    <property type="match status" value="1"/>
</dbReference>
<comment type="caution">
    <text evidence="19">The sequence shown here is derived from an EMBL/GenBank/DDBJ whole genome shotgun (WGS) entry which is preliminary data.</text>
</comment>
<feature type="binding site" evidence="14">
    <location>
        <position position="265"/>
    </location>
    <ligand>
        <name>NAD(+)</name>
        <dbReference type="ChEBI" id="CHEBI:57540"/>
    </ligand>
</feature>
<evidence type="ECO:0000256" key="16">
    <source>
        <dbReference type="RuleBase" id="RU003692"/>
    </source>
</evidence>
<dbReference type="FunFam" id="3.30.390.30:FF:000001">
    <property type="entry name" value="Dihydrolipoyl dehydrogenase"/>
    <property type="match status" value="1"/>
</dbReference>
<feature type="binding site" evidence="14">
    <location>
        <position position="198"/>
    </location>
    <ligand>
        <name>NAD(+)</name>
        <dbReference type="ChEBI" id="CHEBI:57540"/>
    </ligand>
</feature>
<keyword evidence="3" id="KW-0475">Mercuric resistance</keyword>
<dbReference type="GO" id="GO:0003955">
    <property type="term" value="F:NAD(P)H dehydrogenase (quinone) activity"/>
    <property type="evidence" value="ECO:0007669"/>
    <property type="project" value="TreeGrafter"/>
</dbReference>
<protein>
    <recommendedName>
        <fullName evidence="16">Dihydrolipoyl dehydrogenase</fullName>
        <ecNumber evidence="16">1.8.1.4</ecNumber>
    </recommendedName>
</protein>
<reference evidence="19 20" key="1">
    <citation type="journal article" date="2020" name="Nature">
        <title>Bacterial chemolithoautotrophy via manganese oxidation.</title>
        <authorList>
            <person name="Yu H."/>
            <person name="Leadbetter J.R."/>
        </authorList>
    </citation>
    <scope>NUCLEOTIDE SEQUENCE [LARGE SCALE GENOMIC DNA]</scope>
    <source>
        <strain evidence="19 20">Mn-1</strain>
    </source>
</reference>
<evidence type="ECO:0000259" key="18">
    <source>
        <dbReference type="Pfam" id="PF07992"/>
    </source>
</evidence>
<feature type="binding site" evidence="14">
    <location>
        <position position="114"/>
    </location>
    <ligand>
        <name>FAD</name>
        <dbReference type="ChEBI" id="CHEBI:57692"/>
    </ligand>
</feature>
<dbReference type="InterPro" id="IPR012999">
    <property type="entry name" value="Pyr_OxRdtase_I_AS"/>
</dbReference>
<dbReference type="NCBIfam" id="TIGR01350">
    <property type="entry name" value="lipoamide_DH"/>
    <property type="match status" value="1"/>
</dbReference>
<dbReference type="EMBL" id="VTOW01000007">
    <property type="protein sequence ID" value="NKE73423.1"/>
    <property type="molecule type" value="Genomic_DNA"/>
</dbReference>
<dbReference type="InterPro" id="IPR001100">
    <property type="entry name" value="Pyr_nuc-diS_OxRdtase"/>
</dbReference>
<keyword evidence="10" id="KW-1015">Disulfide bond</keyword>
<accession>A0A7X6DU39</accession>
<comment type="catalytic activity">
    <reaction evidence="13 16">
        <text>N(6)-[(R)-dihydrolipoyl]-L-lysyl-[protein] + NAD(+) = N(6)-[(R)-lipoyl]-L-lysyl-[protein] + NADH + H(+)</text>
        <dbReference type="Rhea" id="RHEA:15045"/>
        <dbReference type="Rhea" id="RHEA-COMP:10474"/>
        <dbReference type="Rhea" id="RHEA-COMP:10475"/>
        <dbReference type="ChEBI" id="CHEBI:15378"/>
        <dbReference type="ChEBI" id="CHEBI:57540"/>
        <dbReference type="ChEBI" id="CHEBI:57945"/>
        <dbReference type="ChEBI" id="CHEBI:83099"/>
        <dbReference type="ChEBI" id="CHEBI:83100"/>
        <dbReference type="EC" id="1.8.1.4"/>
    </reaction>
</comment>
<dbReference type="PANTHER" id="PTHR43014:SF4">
    <property type="entry name" value="PYRIDINE NUCLEOTIDE-DISULFIDE OXIDOREDUCTASE RCLA-RELATED"/>
    <property type="match status" value="1"/>
</dbReference>
<comment type="similarity">
    <text evidence="1 16">Belongs to the class-I pyridine nucleotide-disulfide oxidoreductase family.</text>
</comment>
<dbReference type="Gene3D" id="3.30.390.30">
    <property type="match status" value="1"/>
</dbReference>
<dbReference type="InterPro" id="IPR023753">
    <property type="entry name" value="FAD/NAD-binding_dom"/>
</dbReference>
<dbReference type="EC" id="1.8.1.4" evidence="16"/>
<dbReference type="GO" id="GO:0050660">
    <property type="term" value="F:flavin adenine dinucleotide binding"/>
    <property type="evidence" value="ECO:0007669"/>
    <property type="project" value="InterPro"/>
</dbReference>
<evidence type="ECO:0000256" key="10">
    <source>
        <dbReference type="ARBA" id="ARBA00023157"/>
    </source>
</evidence>
<evidence type="ECO:0000259" key="17">
    <source>
        <dbReference type="Pfam" id="PF02852"/>
    </source>
</evidence>
<comment type="catalytic activity">
    <reaction evidence="12">
        <text>Hg + NADP(+) + H(+) = Hg(2+) + NADPH</text>
        <dbReference type="Rhea" id="RHEA:23856"/>
        <dbReference type="ChEBI" id="CHEBI:15378"/>
        <dbReference type="ChEBI" id="CHEBI:16170"/>
        <dbReference type="ChEBI" id="CHEBI:16793"/>
        <dbReference type="ChEBI" id="CHEBI:57783"/>
        <dbReference type="ChEBI" id="CHEBI:58349"/>
        <dbReference type="EC" id="1.16.1.1"/>
    </reaction>
</comment>
<feature type="binding site" evidence="14">
    <location>
        <begin position="175"/>
        <end position="182"/>
    </location>
    <ligand>
        <name>NAD(+)</name>
        <dbReference type="ChEBI" id="CHEBI:57540"/>
    </ligand>
</feature>
<keyword evidence="20" id="KW-1185">Reference proteome</keyword>
<evidence type="ECO:0000256" key="9">
    <source>
        <dbReference type="ARBA" id="ARBA00023002"/>
    </source>
</evidence>
<dbReference type="InterPro" id="IPR004099">
    <property type="entry name" value="Pyr_nucl-diS_OxRdtase_dimer"/>
</dbReference>
<dbReference type="InterPro" id="IPR006258">
    <property type="entry name" value="Lipoamide_DH"/>
</dbReference>
<dbReference type="RefSeq" id="WP_168063379.1">
    <property type="nucleotide sequence ID" value="NZ_VTOW01000007.1"/>
</dbReference>
<dbReference type="SUPFAM" id="SSF55424">
    <property type="entry name" value="FAD/NAD-linked reductases, dimerisation (C-terminal) domain"/>
    <property type="match status" value="1"/>
</dbReference>
<keyword evidence="8" id="KW-0476">Mercury</keyword>
<keyword evidence="4 16" id="KW-0285">Flavoprotein</keyword>
<gene>
    <name evidence="19" type="primary">merA</name>
    <name evidence="19" type="ORF">MNODULE_21930</name>
</gene>
<dbReference type="GO" id="GO:0045340">
    <property type="term" value="F:mercury ion binding"/>
    <property type="evidence" value="ECO:0007669"/>
    <property type="project" value="InterPro"/>
</dbReference>
<dbReference type="GO" id="GO:0050661">
    <property type="term" value="F:NADP binding"/>
    <property type="evidence" value="ECO:0007669"/>
    <property type="project" value="InterPro"/>
</dbReference>
<feature type="domain" description="Pyridine nucleotide-disulphide oxidoreductase dimerisation" evidence="17">
    <location>
        <begin position="341"/>
        <end position="447"/>
    </location>
</feature>
<dbReference type="Gene3D" id="3.50.50.60">
    <property type="entry name" value="FAD/NAD(P)-binding domain"/>
    <property type="match status" value="2"/>
</dbReference>
<keyword evidence="14 16" id="KW-0520">NAD</keyword>
<dbReference type="Pfam" id="PF07992">
    <property type="entry name" value="Pyr_redox_2"/>
    <property type="match status" value="1"/>
</dbReference>
<keyword evidence="7" id="KW-0521">NADP</keyword>
<feature type="binding site" evidence="14">
    <location>
        <position position="50"/>
    </location>
    <ligand>
        <name>FAD</name>
        <dbReference type="ChEBI" id="CHEBI:57692"/>
    </ligand>
</feature>
<evidence type="ECO:0000256" key="6">
    <source>
        <dbReference type="ARBA" id="ARBA00022827"/>
    </source>
</evidence>
<evidence type="ECO:0000256" key="3">
    <source>
        <dbReference type="ARBA" id="ARBA00022466"/>
    </source>
</evidence>
<evidence type="ECO:0000256" key="8">
    <source>
        <dbReference type="ARBA" id="ARBA00022914"/>
    </source>
</evidence>
<evidence type="ECO:0000256" key="14">
    <source>
        <dbReference type="PIRSR" id="PIRSR000350-3"/>
    </source>
</evidence>
<dbReference type="InterPro" id="IPR021179">
    <property type="entry name" value="Mercury_reductase_MerA"/>
</dbReference>
<evidence type="ECO:0000313" key="19">
    <source>
        <dbReference type="EMBL" id="NKE73423.1"/>
    </source>
</evidence>
<dbReference type="PANTHER" id="PTHR43014">
    <property type="entry name" value="MERCURIC REDUCTASE"/>
    <property type="match status" value="1"/>
</dbReference>
<dbReference type="NCBIfam" id="TIGR02053">
    <property type="entry name" value="MerA"/>
    <property type="match status" value="1"/>
</dbReference>
<keyword evidence="9 16" id="KW-0560">Oxidoreductase</keyword>
<feature type="disulfide bond" description="Redox-active" evidence="15">
    <location>
        <begin position="41"/>
        <end position="46"/>
    </location>
</feature>
<sequence length="465" mass="50479">MRQFDLVILGGGSGAFAAAIKARELNQSVALIERDRLGGTCVNRGCVPSKNLLKAGEDFYYHRRSHFPGIHHGEGRFYFEEVMAQKRQVVQKEQKGKYADVISHLGITSIPGMGRFVSDREIGVNGERVAGEKFIVATGAKPAIPPIPGIEAVDVLTSTTALELESPPESMIILGGGFVGLEFAQMYHRFGSRVILLEMKPRILAEQEESISERLTPYLKEEGIDIVTGAKATRVQGRGRMKIITAEIDGKERTFEGEALLVGVGITPNSRELGLDKAGVEVTQKGYIQVDDEMRTTNENIYAVGDVASKIALETVAAAQGSIAAENALTGSHHTFDYLSVPSAVFTHPEVASVGLTERKAEEIGIACSCRSLEFKVVPKADLIHETKGYIKMVIEAKTERVIGVHILASGAADLIHAAVMAVKFKHTIREIRSTLFVFPTLSESIKLVAQSFTKDVANLSCCIE</sequence>
<keyword evidence="11 16" id="KW-0676">Redox-active center</keyword>
<dbReference type="GO" id="GO:0016152">
    <property type="term" value="F:mercury (II) reductase (NADP+) activity"/>
    <property type="evidence" value="ECO:0007669"/>
    <property type="project" value="UniProtKB-EC"/>
</dbReference>
<evidence type="ECO:0000256" key="2">
    <source>
        <dbReference type="ARBA" id="ARBA00011738"/>
    </source>
</evidence>
<evidence type="ECO:0000256" key="13">
    <source>
        <dbReference type="ARBA" id="ARBA00049187"/>
    </source>
</evidence>
<evidence type="ECO:0000313" key="20">
    <source>
        <dbReference type="Proteomes" id="UP000534783"/>
    </source>
</evidence>
<dbReference type="GO" id="GO:0050787">
    <property type="term" value="P:detoxification of mercury ion"/>
    <property type="evidence" value="ECO:0007669"/>
    <property type="project" value="InterPro"/>
</dbReference>
<evidence type="ECO:0000256" key="12">
    <source>
        <dbReference type="ARBA" id="ARBA00048984"/>
    </source>
</evidence>
<keyword evidence="14" id="KW-0547">Nucleotide-binding</keyword>
<keyword evidence="5" id="KW-0479">Metal-binding</keyword>
<dbReference type="PIRSF" id="PIRSF000350">
    <property type="entry name" value="Mercury_reductase_MerA"/>
    <property type="match status" value="1"/>
</dbReference>
<dbReference type="PRINTS" id="PR00368">
    <property type="entry name" value="FADPNR"/>
</dbReference>
<name>A0A7X6DU39_9BACT</name>
<proteinExistence type="inferred from homology"/>
<comment type="miscellaneous">
    <text evidence="16">The active site is a redox-active disulfide bond.</text>
</comment>
<keyword evidence="6 14" id="KW-0274">FAD</keyword>
<feature type="binding site" evidence="14">
    <location>
        <position position="306"/>
    </location>
    <ligand>
        <name>FAD</name>
        <dbReference type="ChEBI" id="CHEBI:57692"/>
    </ligand>
</feature>
<evidence type="ECO:0000256" key="15">
    <source>
        <dbReference type="PIRSR" id="PIRSR000350-4"/>
    </source>
</evidence>
<dbReference type="PRINTS" id="PR00411">
    <property type="entry name" value="PNDRDTASEI"/>
</dbReference>
<comment type="cofactor">
    <cofactor evidence="14 16">
        <name>FAD</name>
        <dbReference type="ChEBI" id="CHEBI:57692"/>
    </cofactor>
    <text evidence="14 16">Binds 1 FAD per subunit.</text>
</comment>
<evidence type="ECO:0000256" key="4">
    <source>
        <dbReference type="ARBA" id="ARBA00022630"/>
    </source>
</evidence>
<dbReference type="Proteomes" id="UP000534783">
    <property type="component" value="Unassembled WGS sequence"/>
</dbReference>